<name>A0A8J3BSG0_9ACTN</name>
<dbReference type="Proteomes" id="UP000662200">
    <property type="component" value="Unassembled WGS sequence"/>
</dbReference>
<dbReference type="AlphaFoldDB" id="A0A8J3BSG0"/>
<dbReference type="EMBL" id="BMQC01000004">
    <property type="protein sequence ID" value="GGK24594.1"/>
    <property type="molecule type" value="Genomic_DNA"/>
</dbReference>
<accession>A0A8J3BSG0</accession>
<protein>
    <submittedName>
        <fullName evidence="1">Uncharacterized protein</fullName>
    </submittedName>
</protein>
<comment type="caution">
    <text evidence="1">The sequence shown here is derived from an EMBL/GenBank/DDBJ whole genome shotgun (WGS) entry which is preliminary data.</text>
</comment>
<reference evidence="1" key="1">
    <citation type="journal article" date="2014" name="Int. J. Syst. Evol. Microbiol.">
        <title>Complete genome sequence of Corynebacterium casei LMG S-19264T (=DSM 44701T), isolated from a smear-ripened cheese.</title>
        <authorList>
            <consortium name="US DOE Joint Genome Institute (JGI-PGF)"/>
            <person name="Walter F."/>
            <person name="Albersmeier A."/>
            <person name="Kalinowski J."/>
            <person name="Ruckert C."/>
        </authorList>
    </citation>
    <scope>NUCLEOTIDE SEQUENCE</scope>
    <source>
        <strain evidence="1">JCM 3091</strain>
    </source>
</reference>
<evidence type="ECO:0000313" key="1">
    <source>
        <dbReference type="EMBL" id="GGK24594.1"/>
    </source>
</evidence>
<reference evidence="1" key="2">
    <citation type="submission" date="2020-09" db="EMBL/GenBank/DDBJ databases">
        <authorList>
            <person name="Sun Q."/>
            <person name="Ohkuma M."/>
        </authorList>
    </citation>
    <scope>NUCLEOTIDE SEQUENCE</scope>
    <source>
        <strain evidence="1">JCM 3091</strain>
    </source>
</reference>
<evidence type="ECO:0000313" key="2">
    <source>
        <dbReference type="Proteomes" id="UP000662200"/>
    </source>
</evidence>
<sequence length="69" mass="7273">MVSDQKLVHVLTLCGNCGCGCPELYVDPEAEPARQVVVTDDFGSAIRMSAPQWRDIVALAKSGALDAGP</sequence>
<proteinExistence type="predicted"/>
<keyword evidence="2" id="KW-1185">Reference proteome</keyword>
<gene>
    <name evidence="1" type="ORF">GCM10010124_16400</name>
</gene>
<organism evidence="1 2">
    <name type="scientific">Pilimelia terevasa</name>
    <dbReference type="NCBI Taxonomy" id="53372"/>
    <lineage>
        <taxon>Bacteria</taxon>
        <taxon>Bacillati</taxon>
        <taxon>Actinomycetota</taxon>
        <taxon>Actinomycetes</taxon>
        <taxon>Micromonosporales</taxon>
        <taxon>Micromonosporaceae</taxon>
        <taxon>Pilimelia</taxon>
    </lineage>
</organism>